<accession>K0S3S4</accession>
<dbReference type="Proteomes" id="UP000266841">
    <property type="component" value="Unassembled WGS sequence"/>
</dbReference>
<proteinExistence type="predicted"/>
<organism evidence="1 2">
    <name type="scientific">Thalassiosira oceanica</name>
    <name type="common">Marine diatom</name>
    <dbReference type="NCBI Taxonomy" id="159749"/>
    <lineage>
        <taxon>Eukaryota</taxon>
        <taxon>Sar</taxon>
        <taxon>Stramenopiles</taxon>
        <taxon>Ochrophyta</taxon>
        <taxon>Bacillariophyta</taxon>
        <taxon>Coscinodiscophyceae</taxon>
        <taxon>Thalassiosirophycidae</taxon>
        <taxon>Thalassiosirales</taxon>
        <taxon>Thalassiosiraceae</taxon>
        <taxon>Thalassiosira</taxon>
    </lineage>
</organism>
<reference evidence="1 2" key="1">
    <citation type="journal article" date="2012" name="Genome Biol.">
        <title>Genome and low-iron response of an oceanic diatom adapted to chronic iron limitation.</title>
        <authorList>
            <person name="Lommer M."/>
            <person name="Specht M."/>
            <person name="Roy A.S."/>
            <person name="Kraemer L."/>
            <person name="Andreson R."/>
            <person name="Gutowska M.A."/>
            <person name="Wolf J."/>
            <person name="Bergner S.V."/>
            <person name="Schilhabel M.B."/>
            <person name="Klostermeier U.C."/>
            <person name="Beiko R.G."/>
            <person name="Rosenstiel P."/>
            <person name="Hippler M."/>
            <person name="Laroche J."/>
        </authorList>
    </citation>
    <scope>NUCLEOTIDE SEQUENCE [LARGE SCALE GENOMIC DNA]</scope>
    <source>
        <strain evidence="1 2">CCMP1005</strain>
    </source>
</reference>
<name>K0S3S4_THAOC</name>
<dbReference type="AlphaFoldDB" id="K0S3S4"/>
<gene>
    <name evidence="1" type="ORF">THAOC_20253</name>
</gene>
<dbReference type="EMBL" id="AGNL01022766">
    <property type="protein sequence ID" value="EJK59509.1"/>
    <property type="molecule type" value="Genomic_DNA"/>
</dbReference>
<evidence type="ECO:0000313" key="1">
    <source>
        <dbReference type="EMBL" id="EJK59509.1"/>
    </source>
</evidence>
<feature type="non-terminal residue" evidence="1">
    <location>
        <position position="1"/>
    </location>
</feature>
<protein>
    <submittedName>
        <fullName evidence="1">Uncharacterized protein</fullName>
    </submittedName>
</protein>
<keyword evidence="2" id="KW-1185">Reference proteome</keyword>
<evidence type="ECO:0000313" key="2">
    <source>
        <dbReference type="Proteomes" id="UP000266841"/>
    </source>
</evidence>
<comment type="caution">
    <text evidence="1">The sequence shown here is derived from an EMBL/GenBank/DDBJ whole genome shotgun (WGS) entry which is preliminary data.</text>
</comment>
<sequence length="257" mass="28067">CVGFKLYLLAKGTQQLDLEKGLSGRSSAAASRPSNARELCFAAVAAIMSSPAAAAPSIATASEADQMPTIATVQQHNEFLRTNFAALLPGATCFQSYGELEQCAKNLMQYIGIGRFNRKNAHKFNTEDQALKSRFPLQRFKFVCAECSNKDREIPADQVGCCGVYIDVTLVKPSQRNKNVDRPHLVVKTLVIPPTSRHVIASETMRKVTKNKALRSEKELTPGKTNLLESLGVARTKAAQARKVLGHTLKWSSMISS</sequence>